<organism evidence="2 3">
    <name type="scientific">Brevifollis gellanilyticus</name>
    <dbReference type="NCBI Taxonomy" id="748831"/>
    <lineage>
        <taxon>Bacteria</taxon>
        <taxon>Pseudomonadati</taxon>
        <taxon>Verrucomicrobiota</taxon>
        <taxon>Verrucomicrobiia</taxon>
        <taxon>Verrucomicrobiales</taxon>
        <taxon>Verrucomicrobiaceae</taxon>
    </lineage>
</organism>
<proteinExistence type="predicted"/>
<dbReference type="EMBL" id="BKAG01000003">
    <property type="protein sequence ID" value="GEP41309.1"/>
    <property type="molecule type" value="Genomic_DNA"/>
</dbReference>
<protein>
    <submittedName>
        <fullName evidence="2">Uncharacterized protein</fullName>
    </submittedName>
</protein>
<dbReference type="RefSeq" id="WP_146848778.1">
    <property type="nucleotide sequence ID" value="NZ_BKAG01000003.1"/>
</dbReference>
<evidence type="ECO:0000313" key="2">
    <source>
        <dbReference type="EMBL" id="GEP41309.1"/>
    </source>
</evidence>
<name>A0A512M3I4_9BACT</name>
<accession>A0A512M3I4</accession>
<feature type="chain" id="PRO_5021752868" evidence="1">
    <location>
        <begin position="26"/>
        <end position="131"/>
    </location>
</feature>
<gene>
    <name evidence="2" type="ORF">BGE01nite_06000</name>
</gene>
<dbReference type="AlphaFoldDB" id="A0A512M3I4"/>
<feature type="signal peptide" evidence="1">
    <location>
        <begin position="1"/>
        <end position="25"/>
    </location>
</feature>
<evidence type="ECO:0000256" key="1">
    <source>
        <dbReference type="SAM" id="SignalP"/>
    </source>
</evidence>
<dbReference type="Proteomes" id="UP000321577">
    <property type="component" value="Unassembled WGS sequence"/>
</dbReference>
<sequence>MSLPHPLATLLVILLCLGLTMAVDAQPNQNKEPDFPAVEKSRLVKLEVKKKDNAWAITRPDVVPGIDMKTLAWVIFRDGKQVSSIAARTTILDDPWHTREKGTYQIFLQAGVDKKYQRVSEVVQFRQVRGS</sequence>
<reference evidence="2 3" key="1">
    <citation type="submission" date="2019-07" db="EMBL/GenBank/DDBJ databases">
        <title>Whole genome shotgun sequence of Brevifollis gellanilyticus NBRC 108608.</title>
        <authorList>
            <person name="Hosoyama A."/>
            <person name="Uohara A."/>
            <person name="Ohji S."/>
            <person name="Ichikawa N."/>
        </authorList>
    </citation>
    <scope>NUCLEOTIDE SEQUENCE [LARGE SCALE GENOMIC DNA]</scope>
    <source>
        <strain evidence="2 3">NBRC 108608</strain>
    </source>
</reference>
<keyword evidence="3" id="KW-1185">Reference proteome</keyword>
<evidence type="ECO:0000313" key="3">
    <source>
        <dbReference type="Proteomes" id="UP000321577"/>
    </source>
</evidence>
<comment type="caution">
    <text evidence="2">The sequence shown here is derived from an EMBL/GenBank/DDBJ whole genome shotgun (WGS) entry which is preliminary data.</text>
</comment>
<keyword evidence="1" id="KW-0732">Signal</keyword>